<organism evidence="2 3">
    <name type="scientific">Penicillium antarcticum</name>
    <dbReference type="NCBI Taxonomy" id="416450"/>
    <lineage>
        <taxon>Eukaryota</taxon>
        <taxon>Fungi</taxon>
        <taxon>Dikarya</taxon>
        <taxon>Ascomycota</taxon>
        <taxon>Pezizomycotina</taxon>
        <taxon>Eurotiomycetes</taxon>
        <taxon>Eurotiomycetidae</taxon>
        <taxon>Eurotiales</taxon>
        <taxon>Aspergillaceae</taxon>
        <taxon>Penicillium</taxon>
    </lineage>
</organism>
<keyword evidence="3" id="KW-1185">Reference proteome</keyword>
<evidence type="ECO:0000313" key="2">
    <source>
        <dbReference type="EMBL" id="OQD72679.1"/>
    </source>
</evidence>
<protein>
    <submittedName>
        <fullName evidence="2">Uncharacterized protein</fullName>
    </submittedName>
</protein>
<sequence length="83" mass="9086">MLLTIFNYDHRENPPPRLDESLEGVDLLLGPHDPTVTTSPTAHNDANAEANDAEAEIPDADTEIPDTDARTNNDEDDLGQLAY</sequence>
<proteinExistence type="predicted"/>
<gene>
    <name evidence="2" type="ORF">PENANT_c233G01088</name>
</gene>
<feature type="compositionally biased region" description="Basic and acidic residues" evidence="1">
    <location>
        <begin position="8"/>
        <end position="20"/>
    </location>
</feature>
<evidence type="ECO:0000313" key="3">
    <source>
        <dbReference type="Proteomes" id="UP000191672"/>
    </source>
</evidence>
<evidence type="ECO:0000256" key="1">
    <source>
        <dbReference type="SAM" id="MobiDB-lite"/>
    </source>
</evidence>
<comment type="caution">
    <text evidence="2">The sequence shown here is derived from an EMBL/GenBank/DDBJ whole genome shotgun (WGS) entry which is preliminary data.</text>
</comment>
<feature type="compositionally biased region" description="Acidic residues" evidence="1">
    <location>
        <begin position="74"/>
        <end position="83"/>
    </location>
</feature>
<accession>A0A1V6P6Q4</accession>
<reference evidence="3" key="1">
    <citation type="journal article" date="2017" name="Nat. Microbiol.">
        <title>Global analysis of biosynthetic gene clusters reveals vast potential of secondary metabolite production in Penicillium species.</title>
        <authorList>
            <person name="Nielsen J.C."/>
            <person name="Grijseels S."/>
            <person name="Prigent S."/>
            <person name="Ji B."/>
            <person name="Dainat J."/>
            <person name="Nielsen K.F."/>
            <person name="Frisvad J.C."/>
            <person name="Workman M."/>
            <person name="Nielsen J."/>
        </authorList>
    </citation>
    <scope>NUCLEOTIDE SEQUENCE [LARGE SCALE GENOMIC DNA]</scope>
    <source>
        <strain evidence="3">IBT 31811</strain>
    </source>
</reference>
<dbReference type="AlphaFoldDB" id="A0A1V6P6Q4"/>
<dbReference type="EMBL" id="MDYN01000233">
    <property type="protein sequence ID" value="OQD72679.1"/>
    <property type="molecule type" value="Genomic_DNA"/>
</dbReference>
<dbReference type="Proteomes" id="UP000191672">
    <property type="component" value="Unassembled WGS sequence"/>
</dbReference>
<feature type="region of interest" description="Disordered" evidence="1">
    <location>
        <begin position="1"/>
        <end position="83"/>
    </location>
</feature>
<name>A0A1V6P6Q4_9EURO</name>
<feature type="compositionally biased region" description="Acidic residues" evidence="1">
    <location>
        <begin position="51"/>
        <end position="66"/>
    </location>
</feature>